<comment type="catalytic activity">
    <reaction evidence="1">
        <text>ATP + protein L-histidine = ADP + protein N-phospho-L-histidine.</text>
        <dbReference type="EC" id="2.7.13.3"/>
    </reaction>
</comment>
<evidence type="ECO:0000313" key="10">
    <source>
        <dbReference type="EMBL" id="ADR20414.1"/>
    </source>
</evidence>
<feature type="domain" description="PAS" evidence="8">
    <location>
        <begin position="531"/>
        <end position="602"/>
    </location>
</feature>
<dbReference type="SUPFAM" id="SSF55874">
    <property type="entry name" value="ATPase domain of HSP90 chaperone/DNA topoisomerase II/histidine kinase"/>
    <property type="match status" value="1"/>
</dbReference>
<dbReference type="InterPro" id="IPR035965">
    <property type="entry name" value="PAS-like_dom_sf"/>
</dbReference>
<dbReference type="PROSITE" id="PS50112">
    <property type="entry name" value="PAS"/>
    <property type="match status" value="5"/>
</dbReference>
<evidence type="ECO:0000259" key="7">
    <source>
        <dbReference type="PROSITE" id="PS50109"/>
    </source>
</evidence>
<dbReference type="Gene3D" id="3.30.450.40">
    <property type="match status" value="1"/>
</dbReference>
<dbReference type="EMBL" id="CP002349">
    <property type="protein sequence ID" value="ADR20414.1"/>
    <property type="molecule type" value="Genomic_DNA"/>
</dbReference>
<evidence type="ECO:0000256" key="3">
    <source>
        <dbReference type="ARBA" id="ARBA00022553"/>
    </source>
</evidence>
<dbReference type="SMART" id="SM00086">
    <property type="entry name" value="PAC"/>
    <property type="match status" value="8"/>
</dbReference>
<dbReference type="eggNOG" id="COG2202">
    <property type="taxonomic scope" value="Bacteria"/>
</dbReference>
<dbReference type="InterPro" id="IPR003594">
    <property type="entry name" value="HATPase_dom"/>
</dbReference>
<feature type="domain" description="PAS" evidence="8">
    <location>
        <begin position="289"/>
        <end position="359"/>
    </location>
</feature>
<organism evidence="10 11">
    <name type="scientific">Marivirga tractuosa (strain ATCC 23168 / DSM 4126 / NBRC 15989 / NCIMB 1408 / VKM B-1430 / H-43)</name>
    <name type="common">Microscilla tractuosa</name>
    <name type="synonym">Flexibacter tractuosus</name>
    <dbReference type="NCBI Taxonomy" id="643867"/>
    <lineage>
        <taxon>Bacteria</taxon>
        <taxon>Pseudomonadati</taxon>
        <taxon>Bacteroidota</taxon>
        <taxon>Cytophagia</taxon>
        <taxon>Cytophagales</taxon>
        <taxon>Marivirgaceae</taxon>
        <taxon>Marivirga</taxon>
    </lineage>
</organism>
<dbReference type="InterPro" id="IPR000014">
    <property type="entry name" value="PAS"/>
</dbReference>
<dbReference type="HOGENOM" id="CLU_248039_0_0_10"/>
<dbReference type="SMART" id="SM00387">
    <property type="entry name" value="HATPase_c"/>
    <property type="match status" value="1"/>
</dbReference>
<sequence length="1514" mass="174766">MKKPDYSNFFYFNPLPSWVYDLEDLRIFDVNQAALDHYGYSQKEFLALTIKDLRPPEEVPKLIKALLNTKRVEGNIYIGIFTHKKKDGTLIQMEVNGHKVDFNGRQCMLVVCQDVTEQKQKELQKELLADISLDFSSESDLFSASKALCKTMCEYGQFDFVELWLPNIENTLVQLSAKIATSTQAKNFYDSCENVRSFKPGEGLSGNVWAKKSTLLWKGISKKSEFVRQKAAEKAGIQTALGIPLRFNDQIVGVLLIGTQNKANYLKTYVQLFEELEHFIGSEINRKRLENELSHLYEAIPDIVSVGDFEGRFLRINQAGCELLGYEEEEILYQGFEKFIHPNDLHIAYKELGRLEAGERNFGFEVRFLTKSGEILWLSWYCKVNINEGLIYCSAKDITQEKKLSQLNRQASDLAKVGSWEYDLIEDDLFWSEKVHHLHETDPNSFEPTIERAIDFYNEDHKSYVKDQIYKSINEGVYLDYEAIIVSRSKKERWIRVIASPEYIQGKCVKLIGSFQDITDRKEAELGVVRSEEKFRTIFDIATLGIAQVDPLTGKISLANSYYEVITGYTIDELLNMSFVEFTHPDDRKKDWELFSKAAHGEGEYRNEKRYLKKDGTIVWVRLHVAFIRDEKGKPLKTVTICEDITDRKEAESRLQTLADNLPGVVFQYHLYADGTDALKAITKGAQEIWGFASDEVMDNNQLVWNQILLGGDMEYVQNSIHESVTSKSKWSAQWKYVMPNGELKTHLGYGSPAYLTDGTVVFNSVILDITAETKNEELLEQVSKMGKIGGWDLNLKTMTPYFSDQTFQIYELPPGKAPKVEKGIHFYAKEAQPIINKAVTEAIENHTPYNLELPFITAKGNKIWVKTSGKVDVIGGKARRLYGAIQDITEQKFAEQELKSVTERLQLATEAASIGIWDWDIVRNKLIWDDKMYEIFNINPSEFKGAYEAFEVMVHPDDIQQANKDVQNAIDGVSEFDSNFRIIWKDNSIHYLQANGLIERDKNGKAIRMVGTNWDITKEKIAKEQVELALQEKNNILESIGDAFFAVDRNWEITYWNKEAENVLGRKREEIVGKNLWDVYADAIDSDFYRHYHKAMETGEDVEFEEYYPTVNKWFTVSAYPSPEGLSIYFKDVTFKKEADLRLVQANERFEKVTEATSDAIWDWDILSDSFYRSDAIDRFFGEGTVKRLEEKEFWRDSFHQEDMKNVQESLQSALQDSSCKRWEMQYRIFNNKDEIVYVRDRALIVRNQQGEAIRMIGAMTDITERKNFEKQLIELNDSLKKHTHELELTNQELEQFAYIASHDLQEPLRMVTSFMDLLKRKYEDQLDDKALQYIGFATDGAKRMKTIILDLLDYSRAGKLNMSQVKVSTKKIVDDYKILRKKAISEKNVRLEVYNLPTVKSYPAPLTQTIHCLLDNAIKYSRKGVHPIIKIDAEDLDGFWQFKVEDNGIGIEPKFFEKIFIIFQRLHNRDEFSGSGIGLAIAKKHVESWGGTIRIESTIGEGSTFYFTIPKA</sequence>
<dbReference type="STRING" id="643867.Ftrac_0408"/>
<dbReference type="Pfam" id="PF00989">
    <property type="entry name" value="PAS"/>
    <property type="match status" value="2"/>
</dbReference>
<dbReference type="PROSITE" id="PS50109">
    <property type="entry name" value="HIS_KIN"/>
    <property type="match status" value="1"/>
</dbReference>
<proteinExistence type="predicted"/>
<feature type="domain" description="PAS" evidence="8">
    <location>
        <begin position="902"/>
        <end position="974"/>
    </location>
</feature>
<keyword evidence="6" id="KW-0175">Coiled coil</keyword>
<dbReference type="eggNOG" id="COG2203">
    <property type="taxonomic scope" value="Bacteria"/>
</dbReference>
<feature type="domain" description="Histidine kinase" evidence="7">
    <location>
        <begin position="1301"/>
        <end position="1514"/>
    </location>
</feature>
<evidence type="ECO:0000313" key="11">
    <source>
        <dbReference type="Proteomes" id="UP000008720"/>
    </source>
</evidence>
<dbReference type="KEGG" id="mtt:Ftrac_0408"/>
<keyword evidence="11" id="KW-1185">Reference proteome</keyword>
<dbReference type="CDD" id="cd00130">
    <property type="entry name" value="PAS"/>
    <property type="match status" value="5"/>
</dbReference>
<feature type="domain" description="PAC" evidence="9">
    <location>
        <begin position="850"/>
        <end position="901"/>
    </location>
</feature>
<dbReference type="InterPro" id="IPR036097">
    <property type="entry name" value="HisK_dim/P_sf"/>
</dbReference>
<dbReference type="InterPro" id="IPR029016">
    <property type="entry name" value="GAF-like_dom_sf"/>
</dbReference>
<dbReference type="eggNOG" id="COG3290">
    <property type="taxonomic scope" value="Bacteria"/>
</dbReference>
<dbReference type="Pfam" id="PF00512">
    <property type="entry name" value="HisKA"/>
    <property type="match status" value="1"/>
</dbReference>
<dbReference type="Proteomes" id="UP000008720">
    <property type="component" value="Chromosome"/>
</dbReference>
<evidence type="ECO:0000256" key="5">
    <source>
        <dbReference type="ARBA" id="ARBA00022777"/>
    </source>
</evidence>
<evidence type="ECO:0000256" key="6">
    <source>
        <dbReference type="SAM" id="Coils"/>
    </source>
</evidence>
<dbReference type="InterPro" id="IPR003661">
    <property type="entry name" value="HisK_dim/P_dom"/>
</dbReference>
<dbReference type="GO" id="GO:0006355">
    <property type="term" value="P:regulation of DNA-templated transcription"/>
    <property type="evidence" value="ECO:0007669"/>
    <property type="project" value="InterPro"/>
</dbReference>
<feature type="domain" description="PAC" evidence="9">
    <location>
        <begin position="479"/>
        <end position="530"/>
    </location>
</feature>
<feature type="domain" description="PAS" evidence="8">
    <location>
        <begin position="1147"/>
        <end position="1219"/>
    </location>
</feature>
<gene>
    <name evidence="10" type="ordered locus">Ftrac_0408</name>
</gene>
<accession>E4TNF7</accession>
<evidence type="ECO:0000259" key="8">
    <source>
        <dbReference type="PROSITE" id="PS50112"/>
    </source>
</evidence>
<dbReference type="SMART" id="SM00091">
    <property type="entry name" value="PAS"/>
    <property type="match status" value="7"/>
</dbReference>
<dbReference type="InterPro" id="IPR004358">
    <property type="entry name" value="Sig_transdc_His_kin-like_C"/>
</dbReference>
<evidence type="ECO:0000259" key="9">
    <source>
        <dbReference type="PROSITE" id="PS50113"/>
    </source>
</evidence>
<dbReference type="PRINTS" id="PR00344">
    <property type="entry name" value="BCTRLSENSOR"/>
</dbReference>
<evidence type="ECO:0000256" key="1">
    <source>
        <dbReference type="ARBA" id="ARBA00000085"/>
    </source>
</evidence>
<dbReference type="InterPro" id="IPR000700">
    <property type="entry name" value="PAS-assoc_C"/>
</dbReference>
<keyword evidence="3" id="KW-0597">Phosphoprotein</keyword>
<dbReference type="SUPFAM" id="SSF55785">
    <property type="entry name" value="PYP-like sensor domain (PAS domain)"/>
    <property type="match status" value="9"/>
</dbReference>
<dbReference type="InterPro" id="IPR001610">
    <property type="entry name" value="PAC"/>
</dbReference>
<feature type="domain" description="PAC" evidence="9">
    <location>
        <begin position="977"/>
        <end position="1029"/>
    </location>
</feature>
<feature type="domain" description="PAC" evidence="9">
    <location>
        <begin position="605"/>
        <end position="657"/>
    </location>
</feature>
<dbReference type="InterPro" id="IPR013767">
    <property type="entry name" value="PAS_fold"/>
</dbReference>
<feature type="domain" description="PAC" evidence="9">
    <location>
        <begin position="1224"/>
        <end position="1276"/>
    </location>
</feature>
<keyword evidence="4" id="KW-0808">Transferase</keyword>
<keyword evidence="5 10" id="KW-0418">Kinase</keyword>
<dbReference type="InterPro" id="IPR052162">
    <property type="entry name" value="Sensor_kinase/Photoreceptor"/>
</dbReference>
<reference evidence="10 11" key="1">
    <citation type="journal article" date="2011" name="Stand. Genomic Sci.">
        <title>Complete genome sequence of Marivirga tractuosa type strain (H-43).</title>
        <authorList>
            <person name="Pagani I."/>
            <person name="Chertkov O."/>
            <person name="Lapidus A."/>
            <person name="Lucas S."/>
            <person name="Del Rio T.G."/>
            <person name="Tice H."/>
            <person name="Copeland A."/>
            <person name="Cheng J.F."/>
            <person name="Nolan M."/>
            <person name="Saunders E."/>
            <person name="Pitluck S."/>
            <person name="Held B."/>
            <person name="Goodwin L."/>
            <person name="Liolios K."/>
            <person name="Ovchinikova G."/>
            <person name="Ivanova N."/>
            <person name="Mavromatis K."/>
            <person name="Pati A."/>
            <person name="Chen A."/>
            <person name="Palaniappan K."/>
            <person name="Land M."/>
            <person name="Hauser L."/>
            <person name="Jeffries C.D."/>
            <person name="Detter J.C."/>
            <person name="Han C."/>
            <person name="Tapia R."/>
            <person name="Ngatchou-Djao O.D."/>
            <person name="Rohde M."/>
            <person name="Goker M."/>
            <person name="Spring S."/>
            <person name="Sikorski J."/>
            <person name="Woyke T."/>
            <person name="Bristow J."/>
            <person name="Eisen J.A."/>
            <person name="Markowitz V."/>
            <person name="Hugenholtz P."/>
            <person name="Klenk H.P."/>
            <person name="Kyrpides N.C."/>
        </authorList>
    </citation>
    <scope>NUCLEOTIDE SEQUENCE [LARGE SCALE GENOMIC DNA]</scope>
    <source>
        <strain evidence="11">ATCC 23168 / DSM 4126 / NBRC 15989 / NCIMB 1408 / VKM B-1430 / H-43</strain>
    </source>
</reference>
<dbReference type="NCBIfam" id="TIGR00229">
    <property type="entry name" value="sensory_box"/>
    <property type="match status" value="5"/>
</dbReference>
<protein>
    <recommendedName>
        <fullName evidence="2">histidine kinase</fullName>
        <ecNumber evidence="2">2.7.13.3</ecNumber>
    </recommendedName>
</protein>
<dbReference type="Gene3D" id="2.10.70.100">
    <property type="match status" value="1"/>
</dbReference>
<feature type="domain" description="PAS" evidence="8">
    <location>
        <begin position="1030"/>
        <end position="1100"/>
    </location>
</feature>
<dbReference type="PANTHER" id="PTHR43304">
    <property type="entry name" value="PHYTOCHROME-LIKE PROTEIN CPH1"/>
    <property type="match status" value="1"/>
</dbReference>
<dbReference type="OrthoDB" id="9124519at2"/>
<dbReference type="InterPro" id="IPR005467">
    <property type="entry name" value="His_kinase_dom"/>
</dbReference>
<dbReference type="Gene3D" id="3.30.450.20">
    <property type="entry name" value="PAS domain"/>
    <property type="match status" value="9"/>
</dbReference>
<dbReference type="CDD" id="cd00082">
    <property type="entry name" value="HisKA"/>
    <property type="match status" value="1"/>
</dbReference>
<dbReference type="InterPro" id="IPR003018">
    <property type="entry name" value="GAF"/>
</dbReference>
<dbReference type="SUPFAM" id="SSF55781">
    <property type="entry name" value="GAF domain-like"/>
    <property type="match status" value="1"/>
</dbReference>
<dbReference type="SMART" id="SM00388">
    <property type="entry name" value="HisKA"/>
    <property type="match status" value="1"/>
</dbReference>
<dbReference type="Gene3D" id="1.10.287.130">
    <property type="match status" value="1"/>
</dbReference>
<dbReference type="Gene3D" id="3.30.565.10">
    <property type="entry name" value="Histidine kinase-like ATPase, C-terminal domain"/>
    <property type="match status" value="1"/>
</dbReference>
<feature type="coiled-coil region" evidence="6">
    <location>
        <begin position="1267"/>
        <end position="1294"/>
    </location>
</feature>
<name>E4TNF7_MARTH</name>
<evidence type="ECO:0000256" key="2">
    <source>
        <dbReference type="ARBA" id="ARBA00012438"/>
    </source>
</evidence>
<dbReference type="PANTHER" id="PTHR43304:SF1">
    <property type="entry name" value="PAC DOMAIN-CONTAINING PROTEIN"/>
    <property type="match status" value="1"/>
</dbReference>
<dbReference type="InterPro" id="IPR036890">
    <property type="entry name" value="HATPase_C_sf"/>
</dbReference>
<dbReference type="SUPFAM" id="SSF47384">
    <property type="entry name" value="Homodimeric domain of signal transducing histidine kinase"/>
    <property type="match status" value="1"/>
</dbReference>
<dbReference type="Pfam" id="PF08447">
    <property type="entry name" value="PAS_3"/>
    <property type="match status" value="5"/>
</dbReference>
<dbReference type="InterPro" id="IPR013655">
    <property type="entry name" value="PAS_fold_3"/>
</dbReference>
<dbReference type="Pfam" id="PF02518">
    <property type="entry name" value="HATPase_c"/>
    <property type="match status" value="1"/>
</dbReference>
<dbReference type="Pfam" id="PF13185">
    <property type="entry name" value="GAF_2"/>
    <property type="match status" value="1"/>
</dbReference>
<dbReference type="eggNOG" id="COG4251">
    <property type="taxonomic scope" value="Bacteria"/>
</dbReference>
<evidence type="ECO:0000256" key="4">
    <source>
        <dbReference type="ARBA" id="ARBA00022679"/>
    </source>
</evidence>
<dbReference type="PROSITE" id="PS50113">
    <property type="entry name" value="PAC"/>
    <property type="match status" value="5"/>
</dbReference>
<dbReference type="GO" id="GO:0000155">
    <property type="term" value="F:phosphorelay sensor kinase activity"/>
    <property type="evidence" value="ECO:0007669"/>
    <property type="project" value="InterPro"/>
</dbReference>
<dbReference type="RefSeq" id="WP_013452565.1">
    <property type="nucleotide sequence ID" value="NC_014759.1"/>
</dbReference>
<dbReference type="EC" id="2.7.13.3" evidence="2"/>